<feature type="transmembrane region" description="Helical" evidence="4">
    <location>
        <begin position="361"/>
        <end position="383"/>
    </location>
</feature>
<dbReference type="Proteomes" id="UP001320544">
    <property type="component" value="Chromosome"/>
</dbReference>
<dbReference type="CDD" id="cd06170">
    <property type="entry name" value="LuxR_C_like"/>
    <property type="match status" value="1"/>
</dbReference>
<dbReference type="SUPFAM" id="SSF46894">
    <property type="entry name" value="C-terminal effector domain of the bipartite response regulators"/>
    <property type="match status" value="1"/>
</dbReference>
<feature type="transmembrane region" description="Helical" evidence="4">
    <location>
        <begin position="47"/>
        <end position="67"/>
    </location>
</feature>
<organism evidence="6 7">
    <name type="scientific">Raoultibacter timonensis</name>
    <dbReference type="NCBI Taxonomy" id="1907662"/>
    <lineage>
        <taxon>Bacteria</taxon>
        <taxon>Bacillati</taxon>
        <taxon>Actinomycetota</taxon>
        <taxon>Coriobacteriia</taxon>
        <taxon>Eggerthellales</taxon>
        <taxon>Eggerthellaceae</taxon>
        <taxon>Raoultibacter</taxon>
    </lineage>
</organism>
<evidence type="ECO:0000313" key="7">
    <source>
        <dbReference type="Proteomes" id="UP001320544"/>
    </source>
</evidence>
<keyword evidence="7" id="KW-1185">Reference proteome</keyword>
<dbReference type="InterPro" id="IPR036388">
    <property type="entry name" value="WH-like_DNA-bd_sf"/>
</dbReference>
<evidence type="ECO:0000256" key="3">
    <source>
        <dbReference type="ARBA" id="ARBA00023163"/>
    </source>
</evidence>
<dbReference type="InterPro" id="IPR016032">
    <property type="entry name" value="Sig_transdc_resp-reg_C-effctor"/>
</dbReference>
<dbReference type="PANTHER" id="PTHR44688:SF16">
    <property type="entry name" value="DNA-BINDING TRANSCRIPTIONAL ACTIVATOR DEVR_DOSR"/>
    <property type="match status" value="1"/>
</dbReference>
<dbReference type="InterPro" id="IPR000792">
    <property type="entry name" value="Tscrpt_reg_LuxR_C"/>
</dbReference>
<keyword evidence="4" id="KW-0812">Transmembrane</keyword>
<sequence>MGIVKRLGKTSDPFAVLSMAFLWPCLIPTTYYTTIASNAAVSSLTDFPFFIVFPSLLIVALVFAFLLGSRKQTPGPASVRMLGACGAFGVIGHAILCIPQAWPAIPVWVFVVGLILAAVYVTSYCIAVGGMLSQGEPGRVAVEAVLSFVIWELVSLVLNLTGTNTGLVLVLSPALATLFALLAQPRKGHPLDIRIVRSEIPWYMIIGSVALVFFNIVYVKILFAQDPSTSDSLHVFTSLVALVVSFGIIAFLKGRSFSPSTLVVVFATLVILYIAALVVVLLITDQTNVVVNRIWAASGRCFKLFVFVALCCLVSRKILSPIVAFGFFLLTLVALPDFVSFDLSYQSPFLDWIIHTDMAGPLAIVATFVTAALSIVFLAFEMMKLSKAISRRQDDIHQSICKTALENRNLSERELQVAEYVYRGYSAKRTAEALYLSESTVNSHTRNLYRKLGIHSKQDLIQLVESFKY</sequence>
<feature type="transmembrane region" description="Helical" evidence="4">
    <location>
        <begin position="14"/>
        <end position="35"/>
    </location>
</feature>
<protein>
    <recommendedName>
        <fullName evidence="5">HTH luxR-type domain-containing protein</fullName>
    </recommendedName>
</protein>
<gene>
    <name evidence="6" type="ORF">CE91St30_09130</name>
</gene>
<keyword evidence="1" id="KW-0805">Transcription regulation</keyword>
<evidence type="ECO:0000256" key="4">
    <source>
        <dbReference type="SAM" id="Phobius"/>
    </source>
</evidence>
<evidence type="ECO:0000256" key="2">
    <source>
        <dbReference type="ARBA" id="ARBA00023125"/>
    </source>
</evidence>
<feature type="transmembrane region" description="Helical" evidence="4">
    <location>
        <begin position="264"/>
        <end position="283"/>
    </location>
</feature>
<keyword evidence="3" id="KW-0804">Transcription</keyword>
<dbReference type="PANTHER" id="PTHR44688">
    <property type="entry name" value="DNA-BINDING TRANSCRIPTIONAL ACTIVATOR DEVR_DOSR"/>
    <property type="match status" value="1"/>
</dbReference>
<feature type="transmembrane region" description="Helical" evidence="4">
    <location>
        <begin position="233"/>
        <end position="252"/>
    </location>
</feature>
<keyword evidence="4" id="KW-1133">Transmembrane helix</keyword>
<dbReference type="RefSeq" id="WP_244411919.1">
    <property type="nucleotide sequence ID" value="NZ_AP025564.1"/>
</dbReference>
<feature type="transmembrane region" description="Helical" evidence="4">
    <location>
        <begin position="295"/>
        <end position="315"/>
    </location>
</feature>
<evidence type="ECO:0000256" key="1">
    <source>
        <dbReference type="ARBA" id="ARBA00023015"/>
    </source>
</evidence>
<name>A0ABM7WH45_9ACTN</name>
<evidence type="ECO:0000259" key="5">
    <source>
        <dbReference type="PROSITE" id="PS50043"/>
    </source>
</evidence>
<accession>A0ABM7WH45</accession>
<dbReference type="Pfam" id="PF00196">
    <property type="entry name" value="GerE"/>
    <property type="match status" value="1"/>
</dbReference>
<keyword evidence="2" id="KW-0238">DNA-binding</keyword>
<keyword evidence="4" id="KW-0472">Membrane</keyword>
<evidence type="ECO:0000313" key="6">
    <source>
        <dbReference type="EMBL" id="BDE95580.1"/>
    </source>
</evidence>
<reference evidence="6 7" key="1">
    <citation type="submission" date="2022-01" db="EMBL/GenBank/DDBJ databases">
        <title>Novel bile acid biosynthetic pathways are enriched in the microbiome of centenarians.</title>
        <authorList>
            <person name="Sato Y."/>
            <person name="Atarashi K."/>
            <person name="Plichta R.D."/>
            <person name="Arai Y."/>
            <person name="Sasajima S."/>
            <person name="Kearney M.S."/>
            <person name="Suda W."/>
            <person name="Takeshita K."/>
            <person name="Sasaki T."/>
            <person name="Okamoto S."/>
            <person name="Skelly N.A."/>
            <person name="Okamura Y."/>
            <person name="Vlamakis H."/>
            <person name="Li Y."/>
            <person name="Tanoue T."/>
            <person name="Takei H."/>
            <person name="Nittono H."/>
            <person name="Narushima S."/>
            <person name="Irie J."/>
            <person name="Itoh H."/>
            <person name="Moriya K."/>
            <person name="Sugiura Y."/>
            <person name="Suematsu M."/>
            <person name="Moritoki N."/>
            <person name="Shibata S."/>
            <person name="Littman R.D."/>
            <person name="Fischbach A.M."/>
            <person name="Uwamino Y."/>
            <person name="Inoue T."/>
            <person name="Honda A."/>
            <person name="Hattori M."/>
            <person name="Murai T."/>
            <person name="Xavier J.R."/>
            <person name="Hirose N."/>
            <person name="Honda K."/>
        </authorList>
    </citation>
    <scope>NUCLEOTIDE SEQUENCE [LARGE SCALE GENOMIC DNA]</scope>
    <source>
        <strain evidence="6 7">CE91-St30</strain>
    </source>
</reference>
<feature type="transmembrane region" description="Helical" evidence="4">
    <location>
        <begin position="79"/>
        <end position="102"/>
    </location>
</feature>
<dbReference type="PROSITE" id="PS50043">
    <property type="entry name" value="HTH_LUXR_2"/>
    <property type="match status" value="1"/>
</dbReference>
<feature type="transmembrane region" description="Helical" evidence="4">
    <location>
        <begin position="202"/>
        <end position="221"/>
    </location>
</feature>
<feature type="domain" description="HTH luxR-type" evidence="5">
    <location>
        <begin position="403"/>
        <end position="468"/>
    </location>
</feature>
<feature type="transmembrane region" description="Helical" evidence="4">
    <location>
        <begin position="164"/>
        <end position="182"/>
    </location>
</feature>
<feature type="transmembrane region" description="Helical" evidence="4">
    <location>
        <begin position="108"/>
        <end position="128"/>
    </location>
</feature>
<dbReference type="PRINTS" id="PR00038">
    <property type="entry name" value="HTHLUXR"/>
</dbReference>
<dbReference type="Gene3D" id="1.10.10.10">
    <property type="entry name" value="Winged helix-like DNA-binding domain superfamily/Winged helix DNA-binding domain"/>
    <property type="match status" value="1"/>
</dbReference>
<dbReference type="EMBL" id="AP025564">
    <property type="protein sequence ID" value="BDE95580.1"/>
    <property type="molecule type" value="Genomic_DNA"/>
</dbReference>
<proteinExistence type="predicted"/>
<dbReference type="SMART" id="SM00421">
    <property type="entry name" value="HTH_LUXR"/>
    <property type="match status" value="1"/>
</dbReference>